<dbReference type="PANTHER" id="PTHR35004">
    <property type="entry name" value="TRANSPOSASE RV3428C-RELATED"/>
    <property type="match status" value="1"/>
</dbReference>
<dbReference type="InterPro" id="IPR036397">
    <property type="entry name" value="RNaseH_sf"/>
</dbReference>
<evidence type="ECO:0000259" key="1">
    <source>
        <dbReference type="PROSITE" id="PS50994"/>
    </source>
</evidence>
<dbReference type="EMBL" id="JBHUCX010000056">
    <property type="protein sequence ID" value="MFD1676369.1"/>
    <property type="molecule type" value="Genomic_DNA"/>
</dbReference>
<proteinExistence type="predicted"/>
<evidence type="ECO:0000313" key="3">
    <source>
        <dbReference type="Proteomes" id="UP001597079"/>
    </source>
</evidence>
<dbReference type="Proteomes" id="UP001597079">
    <property type="component" value="Unassembled WGS sequence"/>
</dbReference>
<gene>
    <name evidence="2" type="primary">istA</name>
    <name evidence="2" type="ORF">ACFSB2_16835</name>
</gene>
<dbReference type="InterPro" id="IPR012337">
    <property type="entry name" value="RNaseH-like_sf"/>
</dbReference>
<sequence>MLKVPQQQYIRFLREAEGCSIQEIVERVGVNWRTAKKYADQDDWNESVAKRKGAFPVLGPYLDAVDTWLEEDERMPRKQRHTARHIFHRLRDEYGFTGGERTVSQYVSKRRKQMVLERSERFERLEHPGGEAQADFGTVHIVKSGELVERKVLTVSFPSSNAAFVFPVPKENTECFLEALKRVFEQVGGVPRKIWFDNLSAAVVSVLADGERKTTDAFARFCAHYRFEPLFCNPRSGNEKGNVENKVGYGRRNWCVPPPVVETAEEFEAHLAQAAKLDMQRPHYAKQARIVDLWEQEQQKLLHLPTVPFEVFRIENARLNKYSELQFESTRFPLPQCNALLPVLLKVKWDEMEVLSADGMYQRLATLPRPYTEKAMPLDWRSIFAGYRKRPRSVMYSTFVDMMPQPVRELIQEEDAALRKSRIEWVHRLLDTYSLNEINDGLVQAKASGDHGRTELECVLYAMRHPEFHPEPFAEPHTPDCVRGHLPQLDAYDRLLGVTVDA</sequence>
<comment type="caution">
    <text evidence="2">The sequence shown here is derived from an EMBL/GenBank/DDBJ whole genome shotgun (WGS) entry which is preliminary data.</text>
</comment>
<dbReference type="Gene3D" id="3.30.420.10">
    <property type="entry name" value="Ribonuclease H-like superfamily/Ribonuclease H"/>
    <property type="match status" value="1"/>
</dbReference>
<accession>A0ABW4JK28</accession>
<dbReference type="RefSeq" id="WP_377944269.1">
    <property type="nucleotide sequence ID" value="NZ_JBHUCX010000056.1"/>
</dbReference>
<dbReference type="PANTHER" id="PTHR35004:SF7">
    <property type="entry name" value="INTEGRASE PROTEIN"/>
    <property type="match status" value="1"/>
</dbReference>
<dbReference type="PROSITE" id="PS50994">
    <property type="entry name" value="INTEGRASE"/>
    <property type="match status" value="1"/>
</dbReference>
<reference evidence="3" key="1">
    <citation type="journal article" date="2019" name="Int. J. Syst. Evol. Microbiol.">
        <title>The Global Catalogue of Microorganisms (GCM) 10K type strain sequencing project: providing services to taxonomists for standard genome sequencing and annotation.</title>
        <authorList>
            <consortium name="The Broad Institute Genomics Platform"/>
            <consortium name="The Broad Institute Genome Sequencing Center for Infectious Disease"/>
            <person name="Wu L."/>
            <person name="Ma J."/>
        </authorList>
    </citation>
    <scope>NUCLEOTIDE SEQUENCE [LARGE SCALE GENOMIC DNA]</scope>
    <source>
        <strain evidence="3">CGMCC 1.12286</strain>
    </source>
</reference>
<keyword evidence="3" id="KW-1185">Reference proteome</keyword>
<dbReference type="InterPro" id="IPR001584">
    <property type="entry name" value="Integrase_cat-core"/>
</dbReference>
<dbReference type="NCBIfam" id="NF033546">
    <property type="entry name" value="transpos_IS21"/>
    <property type="match status" value="1"/>
</dbReference>
<evidence type="ECO:0000313" key="2">
    <source>
        <dbReference type="EMBL" id="MFD1676369.1"/>
    </source>
</evidence>
<organism evidence="2 3">
    <name type="scientific">Alicyclobacillus fodiniaquatilis</name>
    <dbReference type="NCBI Taxonomy" id="1661150"/>
    <lineage>
        <taxon>Bacteria</taxon>
        <taxon>Bacillati</taxon>
        <taxon>Bacillota</taxon>
        <taxon>Bacilli</taxon>
        <taxon>Bacillales</taxon>
        <taxon>Alicyclobacillaceae</taxon>
        <taxon>Alicyclobacillus</taxon>
    </lineage>
</organism>
<dbReference type="SUPFAM" id="SSF53098">
    <property type="entry name" value="Ribonuclease H-like"/>
    <property type="match status" value="1"/>
</dbReference>
<protein>
    <submittedName>
        <fullName evidence="2">IS21 family transposase</fullName>
    </submittedName>
</protein>
<feature type="domain" description="Integrase catalytic" evidence="1">
    <location>
        <begin position="124"/>
        <end position="244"/>
    </location>
</feature>
<name>A0ABW4JK28_9BACL</name>